<feature type="signal peptide" evidence="1">
    <location>
        <begin position="1"/>
        <end position="26"/>
    </location>
</feature>
<dbReference type="InterPro" id="IPR022353">
    <property type="entry name" value="Insulin_CS"/>
</dbReference>
<name>A0AAD4R4J1_9BILA</name>
<evidence type="ECO:0000313" key="2">
    <source>
        <dbReference type="EMBL" id="KAI1709084.1"/>
    </source>
</evidence>
<protein>
    <submittedName>
        <fullName evidence="2">Uncharacterized protein</fullName>
    </submittedName>
</protein>
<accession>A0AAD4R4J1</accession>
<reference evidence="2" key="1">
    <citation type="submission" date="2022-01" db="EMBL/GenBank/DDBJ databases">
        <title>Genome Sequence Resource for Two Populations of Ditylenchus destructor, the Migratory Endoparasitic Phytonematode.</title>
        <authorList>
            <person name="Zhang H."/>
            <person name="Lin R."/>
            <person name="Xie B."/>
        </authorList>
    </citation>
    <scope>NUCLEOTIDE SEQUENCE</scope>
    <source>
        <strain evidence="2">BazhouSP</strain>
    </source>
</reference>
<evidence type="ECO:0000313" key="3">
    <source>
        <dbReference type="Proteomes" id="UP001201812"/>
    </source>
</evidence>
<sequence>MQTVLKNQRLRLILSVFMLLCAFLLAMPTKDDSSAKDNDDLFDLKEEVSESRHRIHNDEDEDGIFEEDAIQIKTSNTVHKSRRSSEKGQNMMECQRAYEEVISHHCRYPGMIDPCYSQNDDHSSHSLRINITKKIKSTVRQCCESSCPLGRLEKLCCRTSTCLKNCYGTHLLDSIPQDADAYKYLDVVVNLPHKTKKIHRNSIHRK</sequence>
<feature type="chain" id="PRO_5042085158" evidence="1">
    <location>
        <begin position="27"/>
        <end position="206"/>
    </location>
</feature>
<gene>
    <name evidence="2" type="ORF">DdX_11482</name>
</gene>
<dbReference type="EMBL" id="JAKKPZ010000032">
    <property type="protein sequence ID" value="KAI1709084.1"/>
    <property type="molecule type" value="Genomic_DNA"/>
</dbReference>
<dbReference type="PROSITE" id="PS00262">
    <property type="entry name" value="INSULIN"/>
    <property type="match status" value="1"/>
</dbReference>
<dbReference type="Proteomes" id="UP001201812">
    <property type="component" value="Unassembled WGS sequence"/>
</dbReference>
<keyword evidence="3" id="KW-1185">Reference proteome</keyword>
<organism evidence="2 3">
    <name type="scientific">Ditylenchus destructor</name>
    <dbReference type="NCBI Taxonomy" id="166010"/>
    <lineage>
        <taxon>Eukaryota</taxon>
        <taxon>Metazoa</taxon>
        <taxon>Ecdysozoa</taxon>
        <taxon>Nematoda</taxon>
        <taxon>Chromadorea</taxon>
        <taxon>Rhabditida</taxon>
        <taxon>Tylenchina</taxon>
        <taxon>Tylenchomorpha</taxon>
        <taxon>Sphaerularioidea</taxon>
        <taxon>Anguinidae</taxon>
        <taxon>Anguininae</taxon>
        <taxon>Ditylenchus</taxon>
    </lineage>
</organism>
<comment type="caution">
    <text evidence="2">The sequence shown here is derived from an EMBL/GenBank/DDBJ whole genome shotgun (WGS) entry which is preliminary data.</text>
</comment>
<keyword evidence="1" id="KW-0732">Signal</keyword>
<dbReference type="AlphaFoldDB" id="A0AAD4R4J1"/>
<proteinExistence type="predicted"/>
<evidence type="ECO:0000256" key="1">
    <source>
        <dbReference type="SAM" id="SignalP"/>
    </source>
</evidence>